<evidence type="ECO:0000313" key="2">
    <source>
        <dbReference type="Proteomes" id="UP000006281"/>
    </source>
</evidence>
<dbReference type="AlphaFoldDB" id="K0JUU3"/>
<dbReference type="Proteomes" id="UP000006281">
    <property type="component" value="Chromosome"/>
</dbReference>
<reference evidence="1 2" key="1">
    <citation type="journal article" date="2012" name="BMC Genomics">
        <title>Complete genome sequence of Saccharothrix espanaensis DSM 44229T and comparison to the other completely sequenced Pseudonocardiaceae.</title>
        <authorList>
            <person name="Strobel T."/>
            <person name="Al-Dilaimi A."/>
            <person name="Blom J."/>
            <person name="Gessner A."/>
            <person name="Kalinowski J."/>
            <person name="Luzhetska M."/>
            <person name="Puhler A."/>
            <person name="Szczepanowski R."/>
            <person name="Bechthold A."/>
            <person name="Ruckert C."/>
        </authorList>
    </citation>
    <scope>NUCLEOTIDE SEQUENCE [LARGE SCALE GENOMIC DNA]</scope>
    <source>
        <strain evidence="2">ATCC 51144 / DSM 44229 / JCM 9112 / NBRC 15066 / NRRL 15764</strain>
    </source>
</reference>
<protein>
    <submittedName>
        <fullName evidence="1">Uncharacterized protein</fullName>
    </submittedName>
</protein>
<dbReference type="PATRIC" id="fig|1179773.3.peg.2417"/>
<dbReference type="BioCyc" id="SESP1179773:BN6_RS11745-MONOMER"/>
<organism evidence="1 2">
    <name type="scientific">Saccharothrix espanaensis (strain ATCC 51144 / DSM 44229 / JCM 9112 / NBRC 15066 / NRRL 15764)</name>
    <dbReference type="NCBI Taxonomy" id="1179773"/>
    <lineage>
        <taxon>Bacteria</taxon>
        <taxon>Bacillati</taxon>
        <taxon>Actinomycetota</taxon>
        <taxon>Actinomycetes</taxon>
        <taxon>Pseudonocardiales</taxon>
        <taxon>Pseudonocardiaceae</taxon>
        <taxon>Saccharothrix</taxon>
    </lineage>
</organism>
<proteinExistence type="predicted"/>
<dbReference type="KEGG" id="sesp:BN6_24170"/>
<dbReference type="eggNOG" id="ENOG502Z8C0">
    <property type="taxonomic scope" value="Bacteria"/>
</dbReference>
<dbReference type="CDD" id="cd00719">
    <property type="entry name" value="GIY-YIG_SF"/>
    <property type="match status" value="1"/>
</dbReference>
<gene>
    <name evidence="1" type="ordered locus">BN6_24170</name>
</gene>
<dbReference type="HOGENOM" id="CLU_1061251_0_0_11"/>
<evidence type="ECO:0000313" key="1">
    <source>
        <dbReference type="EMBL" id="CCH29731.1"/>
    </source>
</evidence>
<dbReference type="RefSeq" id="WP_015099843.1">
    <property type="nucleotide sequence ID" value="NC_019673.1"/>
</dbReference>
<name>K0JUU3_SACES</name>
<dbReference type="EMBL" id="HE804045">
    <property type="protein sequence ID" value="CCH29731.1"/>
    <property type="molecule type" value="Genomic_DNA"/>
</dbReference>
<dbReference type="OrthoDB" id="3686457at2"/>
<keyword evidence="2" id="KW-1185">Reference proteome</keyword>
<sequence length="262" mass="28735">MSVHEFAKSLRTLHVECGKPSYHRIRGLAPEHALPPATVSEVLNGKRLPKAEFMQAFVRALLRHRDGGDTRRHDEEVARWRRKWQHAVLSPRSTRSLLDRGLSARDESGGRWGDAEGGCYALYGPDGEAVYIGQTDANLGTAVRARLALLLDPVAEVELWPAPRGRSLDVLERAVYRKALGERADLPPSHRFPLTGEDGDVRIARRAAELARLAASVVDGDTGEATRRALAVEATRLARLAVARFARSTGRSAAEVSADLTE</sequence>
<accession>K0JUU3</accession>